<dbReference type="InterPro" id="IPR008995">
    <property type="entry name" value="Mo/tungstate-bd_C_term_dom"/>
</dbReference>
<dbReference type="RefSeq" id="WP_308869322.1">
    <property type="nucleotide sequence ID" value="NZ_JAVFWO010000005.1"/>
</dbReference>
<name>A0ABU0Z547_9MICO</name>
<dbReference type="PROSITE" id="PS50893">
    <property type="entry name" value="ABC_TRANSPORTER_2"/>
    <property type="match status" value="1"/>
</dbReference>
<evidence type="ECO:0000256" key="6">
    <source>
        <dbReference type="ARBA" id="ARBA00022967"/>
    </source>
</evidence>
<dbReference type="InterPro" id="IPR050093">
    <property type="entry name" value="ABC_SmlMolc_Importer"/>
</dbReference>
<dbReference type="SMART" id="SM00382">
    <property type="entry name" value="AAA"/>
    <property type="match status" value="1"/>
</dbReference>
<keyword evidence="5 9" id="KW-0067">ATP-binding</keyword>
<dbReference type="InterPro" id="IPR027417">
    <property type="entry name" value="P-loop_NTPase"/>
</dbReference>
<evidence type="ECO:0000256" key="4">
    <source>
        <dbReference type="ARBA" id="ARBA00022741"/>
    </source>
</evidence>
<evidence type="ECO:0000259" key="8">
    <source>
        <dbReference type="PROSITE" id="PS50893"/>
    </source>
</evidence>
<proteinExistence type="predicted"/>
<keyword evidence="7" id="KW-0472">Membrane</keyword>
<evidence type="ECO:0000256" key="7">
    <source>
        <dbReference type="ARBA" id="ARBA00023136"/>
    </source>
</evidence>
<dbReference type="Gene3D" id="3.40.50.300">
    <property type="entry name" value="P-loop containing nucleotide triphosphate hydrolases"/>
    <property type="match status" value="1"/>
</dbReference>
<keyword evidence="4" id="KW-0547">Nucleotide-binding</keyword>
<dbReference type="InterPro" id="IPR017871">
    <property type="entry name" value="ABC_transporter-like_CS"/>
</dbReference>
<dbReference type="SUPFAM" id="SSF52540">
    <property type="entry name" value="P-loop containing nucleoside triphosphate hydrolases"/>
    <property type="match status" value="1"/>
</dbReference>
<dbReference type="Pfam" id="PF00005">
    <property type="entry name" value="ABC_tran"/>
    <property type="match status" value="1"/>
</dbReference>
<dbReference type="InterPro" id="IPR003439">
    <property type="entry name" value="ABC_transporter-like_ATP-bd"/>
</dbReference>
<evidence type="ECO:0000256" key="1">
    <source>
        <dbReference type="ARBA" id="ARBA00022448"/>
    </source>
</evidence>
<feature type="domain" description="ABC transporter" evidence="8">
    <location>
        <begin position="4"/>
        <end position="254"/>
    </location>
</feature>
<organism evidence="9 10">
    <name type="scientific">Microbacterium psychrotolerans</name>
    <dbReference type="NCBI Taxonomy" id="3068321"/>
    <lineage>
        <taxon>Bacteria</taxon>
        <taxon>Bacillati</taxon>
        <taxon>Actinomycetota</taxon>
        <taxon>Actinomycetes</taxon>
        <taxon>Micrococcales</taxon>
        <taxon>Microbacteriaceae</taxon>
        <taxon>Microbacterium</taxon>
    </lineage>
</organism>
<keyword evidence="3" id="KW-0997">Cell inner membrane</keyword>
<sequence length="387" mass="39461">MSGAAAEDAATGAGEGLEARVRVDRGGFALDVTLSVRAGEVVALMGPSGAGKSTLLGVLAGLTGFGEGEVRLHGRLLDRRAADGSAPRRTAPAARGVVLLGQDPRLFPHLSAHANVAFGLRVHGAAKAAAAAGADGWLRRVGLAGLGERRPAQLSGGQQQRVALARALATSPAAILLDEPLTSLDTETAGDVRALLHQQLAATRTTAVVATHDAVDAVALASRLVVLEGGRVTQTGPVREVLASPATRFAAAVAGLNRVIGTAEPARGPGDERRSEAPASATWRAGGLVLPCPAQPPGQTAAVFRPGDVQIIDGPPREPGEWTARIVRLEQTPAGVRVRTADPDVAVDVAADRAAGLAANDTVALRLDPADVRFVAASEDVSHRLAR</sequence>
<keyword evidence="1" id="KW-0813">Transport</keyword>
<keyword evidence="6" id="KW-1278">Translocase</keyword>
<keyword evidence="2" id="KW-1003">Cell membrane</keyword>
<dbReference type="EMBL" id="JAVFWO010000005">
    <property type="protein sequence ID" value="MDQ7879684.1"/>
    <property type="molecule type" value="Genomic_DNA"/>
</dbReference>
<accession>A0ABU0Z547</accession>
<dbReference type="SUPFAM" id="SSF50331">
    <property type="entry name" value="MOP-like"/>
    <property type="match status" value="1"/>
</dbReference>
<evidence type="ECO:0000313" key="9">
    <source>
        <dbReference type="EMBL" id="MDQ7879684.1"/>
    </source>
</evidence>
<dbReference type="GO" id="GO:0005524">
    <property type="term" value="F:ATP binding"/>
    <property type="evidence" value="ECO:0007669"/>
    <property type="project" value="UniProtKB-KW"/>
</dbReference>
<dbReference type="Proteomes" id="UP001235133">
    <property type="component" value="Unassembled WGS sequence"/>
</dbReference>
<gene>
    <name evidence="9" type="ORF">Q9R08_16960</name>
</gene>
<evidence type="ECO:0000313" key="10">
    <source>
        <dbReference type="Proteomes" id="UP001235133"/>
    </source>
</evidence>
<keyword evidence="10" id="KW-1185">Reference proteome</keyword>
<dbReference type="PROSITE" id="PS00211">
    <property type="entry name" value="ABC_TRANSPORTER_1"/>
    <property type="match status" value="1"/>
</dbReference>
<dbReference type="InterPro" id="IPR003593">
    <property type="entry name" value="AAA+_ATPase"/>
</dbReference>
<reference evidence="9 10" key="1">
    <citation type="submission" date="2023-08" db="EMBL/GenBank/DDBJ databases">
        <title>Microbacterium psychrotolerans sp. nov., a psychrotolerant bacterium isolated from soil in Heilongjiang Province, China.</title>
        <authorList>
            <person name="An P."/>
            <person name="Zhao D."/>
            <person name="Xiang H."/>
        </authorList>
    </citation>
    <scope>NUCLEOTIDE SEQUENCE [LARGE SCALE GENOMIC DNA]</scope>
    <source>
        <strain evidence="9 10">QXD-8</strain>
    </source>
</reference>
<dbReference type="PANTHER" id="PTHR42781">
    <property type="entry name" value="SPERMIDINE/PUTRESCINE IMPORT ATP-BINDING PROTEIN POTA"/>
    <property type="match status" value="1"/>
</dbReference>
<comment type="caution">
    <text evidence="9">The sequence shown here is derived from an EMBL/GenBank/DDBJ whole genome shotgun (WGS) entry which is preliminary data.</text>
</comment>
<evidence type="ECO:0000256" key="3">
    <source>
        <dbReference type="ARBA" id="ARBA00022519"/>
    </source>
</evidence>
<dbReference type="PANTHER" id="PTHR42781:SF1">
    <property type="entry name" value="THIAMINE IMPORT ATP-BINDING PROTEIN THIQ"/>
    <property type="match status" value="1"/>
</dbReference>
<evidence type="ECO:0000256" key="5">
    <source>
        <dbReference type="ARBA" id="ARBA00022840"/>
    </source>
</evidence>
<evidence type="ECO:0000256" key="2">
    <source>
        <dbReference type="ARBA" id="ARBA00022475"/>
    </source>
</evidence>
<protein>
    <submittedName>
        <fullName evidence="9">ABC transporter ATP-binding protein</fullName>
    </submittedName>
</protein>